<dbReference type="EMBL" id="HG792017">
    <property type="protein sequence ID" value="CDM33625.1"/>
    <property type="molecule type" value="Genomic_DNA"/>
</dbReference>
<sequence length="267" mass="29461">MSNSGVTAALSFPSALPDNHMVRVFTSMNRLRTAANEVFASLDNKQSTNQWLLVLGLPTTVIKRLDEDRNCLEAINYRFQWQGRSGLIKVIPTAQHEIITTRVMFSVNDALAAMGLHWSDSEWVGHTTYKPNLAKGKQPDNAFLPPSRCTIPLSSTGWPTLLRADAAKWFADSNGDVRIALVIAIKDSRVDIEKWQLAPEGASPLDLQVPDSQQPYCAQEITITPQGVTGTPLVLPFTALYDRVPGPGETDVLITTADCLKITTRMW</sequence>
<proteinExistence type="predicted"/>
<protein>
    <submittedName>
        <fullName evidence="1">Genomic scaffold, ProqFM164S03</fullName>
    </submittedName>
</protein>
<keyword evidence="2" id="KW-1185">Reference proteome</keyword>
<accession>W6QAY2</accession>
<evidence type="ECO:0000313" key="1">
    <source>
        <dbReference type="EMBL" id="CDM33625.1"/>
    </source>
</evidence>
<evidence type="ECO:0000313" key="2">
    <source>
        <dbReference type="Proteomes" id="UP000030686"/>
    </source>
</evidence>
<dbReference type="OrthoDB" id="76567at2759"/>
<name>W6QAY2_PENRF</name>
<reference evidence="1" key="1">
    <citation type="journal article" date="2014" name="Nat. Commun.">
        <title>Multiple recent horizontal transfers of a large genomic region in cheese making fungi.</title>
        <authorList>
            <person name="Cheeseman K."/>
            <person name="Ropars J."/>
            <person name="Renault P."/>
            <person name="Dupont J."/>
            <person name="Gouzy J."/>
            <person name="Branca A."/>
            <person name="Abraham A.L."/>
            <person name="Ceppi M."/>
            <person name="Conseiller E."/>
            <person name="Debuchy R."/>
            <person name="Malagnac F."/>
            <person name="Goarin A."/>
            <person name="Silar P."/>
            <person name="Lacoste S."/>
            <person name="Sallet E."/>
            <person name="Bensimon A."/>
            <person name="Giraud T."/>
            <person name="Brygoo Y."/>
        </authorList>
    </citation>
    <scope>NUCLEOTIDE SEQUENCE [LARGE SCALE GENOMIC DNA]</scope>
    <source>
        <strain evidence="1">FM164</strain>
    </source>
</reference>
<gene>
    <name evidence="1" type="ORF">PROQFM164_S03g000349</name>
</gene>
<organism evidence="1 2">
    <name type="scientific">Penicillium roqueforti (strain FM164)</name>
    <dbReference type="NCBI Taxonomy" id="1365484"/>
    <lineage>
        <taxon>Eukaryota</taxon>
        <taxon>Fungi</taxon>
        <taxon>Dikarya</taxon>
        <taxon>Ascomycota</taxon>
        <taxon>Pezizomycotina</taxon>
        <taxon>Eurotiomycetes</taxon>
        <taxon>Eurotiomycetidae</taxon>
        <taxon>Eurotiales</taxon>
        <taxon>Aspergillaceae</taxon>
        <taxon>Penicillium</taxon>
    </lineage>
</organism>
<dbReference type="OMA" id="WFADSNG"/>
<dbReference type="STRING" id="1365484.W6QAY2"/>
<dbReference type="Proteomes" id="UP000030686">
    <property type="component" value="Unassembled WGS sequence"/>
</dbReference>
<dbReference type="AlphaFoldDB" id="W6QAY2"/>